<proteinExistence type="predicted"/>
<evidence type="ECO:0000313" key="1">
    <source>
        <dbReference type="WBParaSite" id="GPUH_0000634401-mRNA-1"/>
    </source>
</evidence>
<dbReference type="AlphaFoldDB" id="A0A183DC94"/>
<sequence length="98" mass="11386">LKKRSYDSNSSTSSSVANPLRWMNANGYDIAYFLGHATTDLTICVPKRAKMLDCAPDDDEELKRNVERRNESYRMAFCYLRDMAERRHSEVRCCSYCS</sequence>
<name>A0A183DC94_9BILA</name>
<accession>A0A183DC94</accession>
<reference evidence="1" key="1">
    <citation type="submission" date="2016-06" db="UniProtKB">
        <authorList>
            <consortium name="WormBaseParasite"/>
        </authorList>
    </citation>
    <scope>IDENTIFICATION</scope>
</reference>
<protein>
    <submittedName>
        <fullName evidence="1">CASPASE_P20 domain-containing protein</fullName>
    </submittedName>
</protein>
<dbReference type="WBParaSite" id="GPUH_0000634401-mRNA-1">
    <property type="protein sequence ID" value="GPUH_0000634401-mRNA-1"/>
    <property type="gene ID" value="GPUH_0000634401"/>
</dbReference>
<organism evidence="1">
    <name type="scientific">Gongylonema pulchrum</name>
    <dbReference type="NCBI Taxonomy" id="637853"/>
    <lineage>
        <taxon>Eukaryota</taxon>
        <taxon>Metazoa</taxon>
        <taxon>Ecdysozoa</taxon>
        <taxon>Nematoda</taxon>
        <taxon>Chromadorea</taxon>
        <taxon>Rhabditida</taxon>
        <taxon>Spirurina</taxon>
        <taxon>Spiruromorpha</taxon>
        <taxon>Spiruroidea</taxon>
        <taxon>Gongylonematidae</taxon>
        <taxon>Gongylonema</taxon>
    </lineage>
</organism>